<keyword evidence="1" id="KW-0732">Signal</keyword>
<dbReference type="RefSeq" id="WP_116685071.1">
    <property type="nucleotide sequence ID" value="NZ_CAWNYD010000001.1"/>
</dbReference>
<proteinExistence type="predicted"/>
<feature type="signal peptide" evidence="1">
    <location>
        <begin position="1"/>
        <end position="26"/>
    </location>
</feature>
<sequence length="144" mass="15728">MQHKIKNAPLKIAALALSLFSIQAVADISVIVHPGNAVYLNKDDVARLFLGKQHSFKDGSVAVPVDQNEGSEIRDQFYVELVNKNASQLKSWWARLIFTGKGSPPRAVGTNDNVVLLVGSNPNMIGYVDSEKVDKSVRVVLTLD</sequence>
<dbReference type="AlphaFoldDB" id="A0A2V1H500"/>
<evidence type="ECO:0000256" key="1">
    <source>
        <dbReference type="SAM" id="SignalP"/>
    </source>
</evidence>
<dbReference type="Proteomes" id="UP000244906">
    <property type="component" value="Unassembled WGS sequence"/>
</dbReference>
<accession>A0A2V1H500</accession>
<dbReference type="OrthoDB" id="5368544at2"/>
<feature type="chain" id="PRO_5016107815" evidence="1">
    <location>
        <begin position="27"/>
        <end position="144"/>
    </location>
</feature>
<protein>
    <submittedName>
        <fullName evidence="2">Phosphate ABC transporter substrate-binding protein</fullName>
    </submittedName>
</protein>
<keyword evidence="3" id="KW-1185">Reference proteome</keyword>
<organism evidence="2 3">
    <name type="scientific">Pelagibaculum spongiae</name>
    <dbReference type="NCBI Taxonomy" id="2080658"/>
    <lineage>
        <taxon>Bacteria</taxon>
        <taxon>Pseudomonadati</taxon>
        <taxon>Pseudomonadota</taxon>
        <taxon>Gammaproteobacteria</taxon>
        <taxon>Oceanospirillales</taxon>
        <taxon>Pelagibaculum</taxon>
    </lineage>
</organism>
<evidence type="ECO:0000313" key="3">
    <source>
        <dbReference type="Proteomes" id="UP000244906"/>
    </source>
</evidence>
<comment type="caution">
    <text evidence="2">The sequence shown here is derived from an EMBL/GenBank/DDBJ whole genome shotgun (WGS) entry which is preliminary data.</text>
</comment>
<dbReference type="SUPFAM" id="SSF53850">
    <property type="entry name" value="Periplasmic binding protein-like II"/>
    <property type="match status" value="1"/>
</dbReference>
<reference evidence="2 3" key="1">
    <citation type="submission" date="2018-04" db="EMBL/GenBank/DDBJ databases">
        <title>Thalassorhabdus spongiae gen. nov., sp. nov., isolated from a marine sponge in South-West Iceland.</title>
        <authorList>
            <person name="Knobloch S."/>
            <person name="Daussin A."/>
            <person name="Johannsson R."/>
            <person name="Marteinsson V.T."/>
        </authorList>
    </citation>
    <scope>NUCLEOTIDE SEQUENCE [LARGE SCALE GENOMIC DNA]</scope>
    <source>
        <strain evidence="2 3">Hp12</strain>
    </source>
</reference>
<dbReference type="Gene3D" id="3.40.190.10">
    <property type="entry name" value="Periplasmic binding protein-like II"/>
    <property type="match status" value="1"/>
</dbReference>
<dbReference type="EMBL" id="QDDL01000001">
    <property type="protein sequence ID" value="PVZ71482.1"/>
    <property type="molecule type" value="Genomic_DNA"/>
</dbReference>
<name>A0A2V1H500_9GAMM</name>
<gene>
    <name evidence="2" type="ORF">DC094_00055</name>
</gene>
<evidence type="ECO:0000313" key="2">
    <source>
        <dbReference type="EMBL" id="PVZ71482.1"/>
    </source>
</evidence>